<evidence type="ECO:0000313" key="3">
    <source>
        <dbReference type="Proteomes" id="UP000297777"/>
    </source>
</evidence>
<protein>
    <recommendedName>
        <fullName evidence="4">AA1-like domain-containing protein</fullName>
    </recommendedName>
</protein>
<accession>A0A4Z1F3V1</accession>
<gene>
    <name evidence="2" type="ORF">BTUL_0011g00350</name>
</gene>
<evidence type="ECO:0000313" key="2">
    <source>
        <dbReference type="EMBL" id="TGO18229.1"/>
    </source>
</evidence>
<proteinExistence type="predicted"/>
<evidence type="ECO:0008006" key="4">
    <source>
        <dbReference type="Google" id="ProtNLM"/>
    </source>
</evidence>
<feature type="chain" id="PRO_5021331900" description="AA1-like domain-containing protein" evidence="1">
    <location>
        <begin position="20"/>
        <end position="197"/>
    </location>
</feature>
<dbReference type="OrthoDB" id="3444143at2759"/>
<feature type="signal peptide" evidence="1">
    <location>
        <begin position="1"/>
        <end position="19"/>
    </location>
</feature>
<dbReference type="EMBL" id="PQXH01000011">
    <property type="protein sequence ID" value="TGO18229.1"/>
    <property type="molecule type" value="Genomic_DNA"/>
</dbReference>
<comment type="caution">
    <text evidence="2">The sequence shown here is derived from an EMBL/GenBank/DDBJ whole genome shotgun (WGS) entry which is preliminary data.</text>
</comment>
<dbReference type="AlphaFoldDB" id="A0A4Z1F3V1"/>
<dbReference type="Proteomes" id="UP000297777">
    <property type="component" value="Unassembled WGS sequence"/>
</dbReference>
<evidence type="ECO:0000256" key="1">
    <source>
        <dbReference type="SAM" id="SignalP"/>
    </source>
</evidence>
<reference evidence="2 3" key="1">
    <citation type="submission" date="2017-12" db="EMBL/GenBank/DDBJ databases">
        <title>Comparative genomics of Botrytis spp.</title>
        <authorList>
            <person name="Valero-Jimenez C.A."/>
            <person name="Tapia P."/>
            <person name="Veloso J."/>
            <person name="Silva-Moreno E."/>
            <person name="Staats M."/>
            <person name="Valdes J.H."/>
            <person name="Van Kan J.A.L."/>
        </authorList>
    </citation>
    <scope>NUCLEOTIDE SEQUENCE [LARGE SCALE GENOMIC DNA]</scope>
    <source>
        <strain evidence="2 3">Bt9001</strain>
    </source>
</reference>
<keyword evidence="1" id="KW-0732">Signal</keyword>
<organism evidence="2 3">
    <name type="scientific">Botrytis tulipae</name>
    <dbReference type="NCBI Taxonomy" id="87230"/>
    <lineage>
        <taxon>Eukaryota</taxon>
        <taxon>Fungi</taxon>
        <taxon>Dikarya</taxon>
        <taxon>Ascomycota</taxon>
        <taxon>Pezizomycotina</taxon>
        <taxon>Leotiomycetes</taxon>
        <taxon>Helotiales</taxon>
        <taxon>Sclerotiniaceae</taxon>
        <taxon>Botrytis</taxon>
    </lineage>
</organism>
<keyword evidence="3" id="KW-1185">Reference proteome</keyword>
<name>A0A4Z1F3V1_9HELO</name>
<sequence length="197" mass="21389">MHFSKLLVFSAGAITAGLADQFMVPTPWYVQKISIGNIRHGTGGFWSFNLIDTPTPAPQGLNVTCSYSSPTTYIFALDGAPVDAPCSGNPNVTFSLYPDGDHFTFNITHLYGNCGTEDSPTPCNDSGTWKFSQDDVRGQESDVQNNFGQSGSFTRDSISMAGVTKGDQLPNVPMKRVKIEGLRRAQKWSILALAKQN</sequence>